<accession>A0A1E4SDX0</accession>
<keyword evidence="2" id="KW-1185">Reference proteome</keyword>
<dbReference type="EMBL" id="KV453915">
    <property type="protein sequence ID" value="ODV77673.1"/>
    <property type="molecule type" value="Genomic_DNA"/>
</dbReference>
<reference evidence="2" key="1">
    <citation type="submission" date="2016-05" db="EMBL/GenBank/DDBJ databases">
        <title>Comparative genomics of biotechnologically important yeasts.</title>
        <authorList>
            <consortium name="DOE Joint Genome Institute"/>
            <person name="Riley R."/>
            <person name="Haridas S."/>
            <person name="Wolfe K.H."/>
            <person name="Lopes M.R."/>
            <person name="Hittinger C.T."/>
            <person name="Goker M."/>
            <person name="Salamov A."/>
            <person name="Wisecaver J."/>
            <person name="Long T.M."/>
            <person name="Aerts A.L."/>
            <person name="Barry K."/>
            <person name="Choi C."/>
            <person name="Clum A."/>
            <person name="Coughlan A.Y."/>
            <person name="Deshpande S."/>
            <person name="Douglass A.P."/>
            <person name="Hanson S.J."/>
            <person name="Klenk H.-P."/>
            <person name="Labutti K."/>
            <person name="Lapidus A."/>
            <person name="Lindquist E."/>
            <person name="Lipzen A."/>
            <person name="Meier-Kolthoff J.P."/>
            <person name="Ohm R.A."/>
            <person name="Otillar R.P."/>
            <person name="Pangilinan J."/>
            <person name="Peng Y."/>
            <person name="Rokas A."/>
            <person name="Rosa C.A."/>
            <person name="Scheuner C."/>
            <person name="Sibirny A.A."/>
            <person name="Slot J.C."/>
            <person name="Stielow J.B."/>
            <person name="Sun H."/>
            <person name="Kurtzman C.P."/>
            <person name="Blackwell M."/>
            <person name="Grigoriev I.V."/>
            <person name="Jeffries T.W."/>
        </authorList>
    </citation>
    <scope>NUCLEOTIDE SEQUENCE [LARGE SCALE GENOMIC DNA]</scope>
    <source>
        <strain evidence="2">NRRL Y-17324</strain>
    </source>
</reference>
<dbReference type="RefSeq" id="XP_020062795.1">
    <property type="nucleotide sequence ID" value="XM_020208088.1"/>
</dbReference>
<evidence type="ECO:0000313" key="1">
    <source>
        <dbReference type="EMBL" id="ODV77673.1"/>
    </source>
</evidence>
<sequence>MIMIPIEIVNHPHFICRSKVSKSSKLDCGLIGFEPNRTYISDSTFYNDDHICLETGESHKF</sequence>
<gene>
    <name evidence="1" type="ORF">CANTADRAFT_27376</name>
</gene>
<proteinExistence type="predicted"/>
<dbReference type="GeneID" id="30982225"/>
<dbReference type="Proteomes" id="UP000094285">
    <property type="component" value="Unassembled WGS sequence"/>
</dbReference>
<evidence type="ECO:0000313" key="2">
    <source>
        <dbReference type="Proteomes" id="UP000094285"/>
    </source>
</evidence>
<protein>
    <submittedName>
        <fullName evidence="1">Uncharacterized protein</fullName>
    </submittedName>
</protein>
<organism evidence="1 2">
    <name type="scientific">Suhomyces tanzawaensis NRRL Y-17324</name>
    <dbReference type="NCBI Taxonomy" id="984487"/>
    <lineage>
        <taxon>Eukaryota</taxon>
        <taxon>Fungi</taxon>
        <taxon>Dikarya</taxon>
        <taxon>Ascomycota</taxon>
        <taxon>Saccharomycotina</taxon>
        <taxon>Pichiomycetes</taxon>
        <taxon>Debaryomycetaceae</taxon>
        <taxon>Suhomyces</taxon>
    </lineage>
</organism>
<dbReference type="AlphaFoldDB" id="A0A1E4SDX0"/>
<name>A0A1E4SDX0_9ASCO</name>